<dbReference type="HOGENOM" id="CLU_107084_1_0_6"/>
<dbReference type="STRING" id="233412.HD_0110"/>
<dbReference type="KEGG" id="hdu:HD_0110"/>
<dbReference type="OrthoDB" id="7360086at2"/>
<keyword evidence="2" id="KW-1185">Reference proteome</keyword>
<dbReference type="InterPro" id="IPR009363">
    <property type="entry name" value="Phage_Mu_Gp16"/>
</dbReference>
<gene>
    <name evidence="1" type="ordered locus">HD_0110</name>
</gene>
<evidence type="ECO:0000313" key="1">
    <source>
        <dbReference type="EMBL" id="AAP95113.1"/>
    </source>
</evidence>
<dbReference type="EMBL" id="AE017143">
    <property type="protein sequence ID" value="AAP95113.1"/>
    <property type="molecule type" value="Genomic_DNA"/>
</dbReference>
<dbReference type="Pfam" id="PF06252">
    <property type="entry name" value="GemA"/>
    <property type="match status" value="1"/>
</dbReference>
<protein>
    <submittedName>
        <fullName evidence="1">Mu-like phage E16 protein</fullName>
    </submittedName>
</protein>
<sequence length="154" mass="17995">MYALTKPKLIQLIHIARQQLGMDDLTYRTMLKGLTGKQSTKEMRMADLLKVFDEIKAKGFKVRSKQGRSPATSRAKVRSNITHKIRAMWIDMHKSGIVRDGSEWALNKFMHNTLMKYKFKHPHALIKLNVQSLNDYEATQLLEILKQWKRRASK</sequence>
<reference evidence="2" key="1">
    <citation type="submission" date="2003-06" db="EMBL/GenBank/DDBJ databases">
        <title>The complete genome sequence of Haemophilus ducreyi.</title>
        <authorList>
            <person name="Munson R.S. Jr."/>
            <person name="Ray W.C."/>
            <person name="Mahairas G."/>
            <person name="Sabo P."/>
            <person name="Mungur R."/>
            <person name="Johnson L."/>
            <person name="Nguyen D."/>
            <person name="Wang J."/>
            <person name="Forst C."/>
            <person name="Hood L."/>
        </authorList>
    </citation>
    <scope>NUCLEOTIDE SEQUENCE [LARGE SCALE GENOMIC DNA]</scope>
    <source>
        <strain evidence="2">35000HP / ATCC 700724</strain>
    </source>
</reference>
<dbReference type="AlphaFoldDB" id="Q7VPG8"/>
<dbReference type="RefSeq" id="WP_010944167.1">
    <property type="nucleotide sequence ID" value="NC_002940.2"/>
</dbReference>
<dbReference type="eggNOG" id="COG4382">
    <property type="taxonomic scope" value="Bacteria"/>
</dbReference>
<accession>Q7VPG8</accession>
<name>Q7VPG8_HAEDU</name>
<evidence type="ECO:0000313" key="2">
    <source>
        <dbReference type="Proteomes" id="UP000001022"/>
    </source>
</evidence>
<dbReference type="Proteomes" id="UP000001022">
    <property type="component" value="Chromosome"/>
</dbReference>
<organism evidence="1 2">
    <name type="scientific">Haemophilus ducreyi (strain 35000HP / ATCC 700724)</name>
    <dbReference type="NCBI Taxonomy" id="233412"/>
    <lineage>
        <taxon>Bacteria</taxon>
        <taxon>Pseudomonadati</taxon>
        <taxon>Pseudomonadota</taxon>
        <taxon>Gammaproteobacteria</taxon>
        <taxon>Pasteurellales</taxon>
        <taxon>Pasteurellaceae</taxon>
        <taxon>Haemophilus</taxon>
    </lineage>
</organism>
<proteinExistence type="predicted"/>